<dbReference type="EMBL" id="CAMXCT010001352">
    <property type="protein sequence ID" value="CAI3989292.1"/>
    <property type="molecule type" value="Genomic_DNA"/>
</dbReference>
<gene>
    <name evidence="3" type="ORF">C1SCF055_LOCUS16378</name>
</gene>
<dbReference type="AlphaFoldDB" id="A0A9P1CDS7"/>
<reference evidence="3" key="1">
    <citation type="submission" date="2022-10" db="EMBL/GenBank/DDBJ databases">
        <authorList>
            <person name="Chen Y."/>
            <person name="Dougan E. K."/>
            <person name="Chan C."/>
            <person name="Rhodes N."/>
            <person name="Thang M."/>
        </authorList>
    </citation>
    <scope>NUCLEOTIDE SEQUENCE</scope>
</reference>
<feature type="signal peptide" evidence="2">
    <location>
        <begin position="1"/>
        <end position="20"/>
    </location>
</feature>
<dbReference type="EMBL" id="CAMXCT030001352">
    <property type="protein sequence ID" value="CAL4776604.1"/>
    <property type="molecule type" value="Genomic_DNA"/>
</dbReference>
<feature type="region of interest" description="Disordered" evidence="1">
    <location>
        <begin position="116"/>
        <end position="142"/>
    </location>
</feature>
<dbReference type="OrthoDB" id="446069at2759"/>
<organism evidence="3">
    <name type="scientific">Cladocopium goreaui</name>
    <dbReference type="NCBI Taxonomy" id="2562237"/>
    <lineage>
        <taxon>Eukaryota</taxon>
        <taxon>Sar</taxon>
        <taxon>Alveolata</taxon>
        <taxon>Dinophyceae</taxon>
        <taxon>Suessiales</taxon>
        <taxon>Symbiodiniaceae</taxon>
        <taxon>Cladocopium</taxon>
    </lineage>
</organism>
<accession>A0A9P1CDS7</accession>
<evidence type="ECO:0000256" key="1">
    <source>
        <dbReference type="SAM" id="MobiDB-lite"/>
    </source>
</evidence>
<comment type="caution">
    <text evidence="3">The sequence shown here is derived from an EMBL/GenBank/DDBJ whole genome shotgun (WGS) entry which is preliminary data.</text>
</comment>
<evidence type="ECO:0000313" key="5">
    <source>
        <dbReference type="Proteomes" id="UP001152797"/>
    </source>
</evidence>
<proteinExistence type="predicted"/>
<feature type="chain" id="PRO_5043270357" evidence="2">
    <location>
        <begin position="21"/>
        <end position="142"/>
    </location>
</feature>
<keyword evidence="5" id="KW-1185">Reference proteome</keyword>
<reference evidence="4" key="2">
    <citation type="submission" date="2024-04" db="EMBL/GenBank/DDBJ databases">
        <authorList>
            <person name="Chen Y."/>
            <person name="Shah S."/>
            <person name="Dougan E. K."/>
            <person name="Thang M."/>
            <person name="Chan C."/>
        </authorList>
    </citation>
    <scope>NUCLEOTIDE SEQUENCE [LARGE SCALE GENOMIC DNA]</scope>
</reference>
<dbReference type="EMBL" id="CAMXCT020001352">
    <property type="protein sequence ID" value="CAL1142667.1"/>
    <property type="molecule type" value="Genomic_DNA"/>
</dbReference>
<feature type="non-terminal residue" evidence="3">
    <location>
        <position position="1"/>
    </location>
</feature>
<name>A0A9P1CDS7_9DINO</name>
<keyword evidence="2" id="KW-0732">Signal</keyword>
<dbReference type="Proteomes" id="UP001152797">
    <property type="component" value="Unassembled WGS sequence"/>
</dbReference>
<evidence type="ECO:0000256" key="2">
    <source>
        <dbReference type="SAM" id="SignalP"/>
    </source>
</evidence>
<evidence type="ECO:0000313" key="3">
    <source>
        <dbReference type="EMBL" id="CAI3989292.1"/>
    </source>
</evidence>
<sequence>RQSVVALLVVLLLFRWAGEGLEAFAGLSRRLQSIGLLGDVATRSKHTVRHVVQEPPTRMRPPDVEDAVRSKAADWAECMVQFGDGSYDAEEVWVFRRKDFEEFQRLIGLRLSYRKPGHGQEGPARYGEARREEVHAPPVFRS</sequence>
<evidence type="ECO:0000313" key="4">
    <source>
        <dbReference type="EMBL" id="CAL1142667.1"/>
    </source>
</evidence>
<protein>
    <submittedName>
        <fullName evidence="3">Uncharacterized protein</fullName>
    </submittedName>
</protein>